<dbReference type="InterPro" id="IPR005153">
    <property type="entry name" value="MbtH-like_dom"/>
</dbReference>
<evidence type="ECO:0000256" key="1">
    <source>
        <dbReference type="SAM" id="MobiDB-lite"/>
    </source>
</evidence>
<dbReference type="InterPro" id="IPR038020">
    <property type="entry name" value="MbtH-like_sf"/>
</dbReference>
<dbReference type="InterPro" id="IPR037407">
    <property type="entry name" value="MLP_fam"/>
</dbReference>
<evidence type="ECO:0000259" key="2">
    <source>
        <dbReference type="SMART" id="SM00923"/>
    </source>
</evidence>
<dbReference type="PANTHER" id="PTHR38444">
    <property type="entry name" value="ENTEROBACTIN BIOSYNTHESIS PROTEIN YBDZ"/>
    <property type="match status" value="1"/>
</dbReference>
<dbReference type="Pfam" id="PF03621">
    <property type="entry name" value="MbtH"/>
    <property type="match status" value="1"/>
</dbReference>
<dbReference type="PANTHER" id="PTHR38444:SF1">
    <property type="entry name" value="ENTEROBACTIN BIOSYNTHESIS PROTEIN YBDZ"/>
    <property type="match status" value="1"/>
</dbReference>
<dbReference type="GO" id="GO:0019290">
    <property type="term" value="P:siderophore biosynthetic process"/>
    <property type="evidence" value="ECO:0007669"/>
    <property type="project" value="TreeGrafter"/>
</dbReference>
<reference evidence="3" key="1">
    <citation type="submission" date="2024-06" db="EMBL/GenBank/DDBJ databases">
        <title>The genome sequences of Kitasatospora sp. strain HUAS MG31.</title>
        <authorList>
            <person name="Mo P."/>
        </authorList>
    </citation>
    <scope>NUCLEOTIDE SEQUENCE</scope>
    <source>
        <strain evidence="3">HUAS MG31</strain>
    </source>
</reference>
<dbReference type="Gene3D" id="3.90.820.10">
    <property type="entry name" value="Structural Genomics, Unknown Function 30-nov-00 1gh9 Mol_id"/>
    <property type="match status" value="1"/>
</dbReference>
<evidence type="ECO:0000313" key="3">
    <source>
        <dbReference type="EMBL" id="XCM83234.1"/>
    </source>
</evidence>
<sequence length="96" mass="10433">MSSDETTLDIRHLVVVNHEEQYSVWRADRDLPAGWRAEGFAGGRQECLAHIGEIWTDMRPLSLRLRDQERAAAEAAGEATEATVAGSAAVEAGAAR</sequence>
<name>A0AAU8K7C6_9ACTN</name>
<feature type="domain" description="MbtH-like" evidence="2">
    <location>
        <begin position="3"/>
        <end position="53"/>
    </location>
</feature>
<protein>
    <submittedName>
        <fullName evidence="3">MbtH family protein</fullName>
    </submittedName>
</protein>
<dbReference type="KEGG" id="kcm:ABWK59_32070"/>
<dbReference type="SMART" id="SM00923">
    <property type="entry name" value="MbtH"/>
    <property type="match status" value="1"/>
</dbReference>
<gene>
    <name evidence="3" type="ORF">ABWK59_32070</name>
</gene>
<proteinExistence type="predicted"/>
<accession>A0AAU8K7C6</accession>
<organism evidence="3">
    <name type="scientific">Kitasatospora camelliae</name>
    <dbReference type="NCBI Taxonomy" id="3156397"/>
    <lineage>
        <taxon>Bacteria</taxon>
        <taxon>Bacillati</taxon>
        <taxon>Actinomycetota</taxon>
        <taxon>Actinomycetes</taxon>
        <taxon>Kitasatosporales</taxon>
        <taxon>Streptomycetaceae</taxon>
        <taxon>Kitasatospora</taxon>
    </lineage>
</organism>
<dbReference type="SUPFAM" id="SSF160582">
    <property type="entry name" value="MbtH-like"/>
    <property type="match status" value="1"/>
</dbReference>
<dbReference type="GO" id="GO:0005829">
    <property type="term" value="C:cytosol"/>
    <property type="evidence" value="ECO:0007669"/>
    <property type="project" value="TreeGrafter"/>
</dbReference>
<feature type="region of interest" description="Disordered" evidence="1">
    <location>
        <begin position="74"/>
        <end position="96"/>
    </location>
</feature>
<dbReference type="RefSeq" id="WP_354644169.1">
    <property type="nucleotide sequence ID" value="NZ_CP159872.1"/>
</dbReference>
<dbReference type="AlphaFoldDB" id="A0AAU8K7C6"/>
<dbReference type="EMBL" id="CP159872">
    <property type="protein sequence ID" value="XCM83234.1"/>
    <property type="molecule type" value="Genomic_DNA"/>
</dbReference>